<keyword evidence="2" id="KW-1185">Reference proteome</keyword>
<name>A0AAV3W2S7_9CLOT</name>
<evidence type="ECO:0000313" key="2">
    <source>
        <dbReference type="Proteomes" id="UP000325212"/>
    </source>
</evidence>
<evidence type="ECO:0000313" key="1">
    <source>
        <dbReference type="EMBL" id="GEA31797.1"/>
    </source>
</evidence>
<sequence length="133" mass="15959">MLLKDYSKEQIRNLVEIIKDCVREDMYTISLEENKAENIQFIEEYNINEKKRISILCGIDYKDFCYGLQNVKNGVEQNDLYVFCLQKELYNVEDKREIVDIYLKFNVICNEVNSSRVLVSLHKRNKPITYLFR</sequence>
<protein>
    <submittedName>
        <fullName evidence="1">Uncharacterized protein</fullName>
    </submittedName>
</protein>
<comment type="caution">
    <text evidence="1">The sequence shown here is derived from an EMBL/GenBank/DDBJ whole genome shotgun (WGS) entry which is preliminary data.</text>
</comment>
<accession>A0AAV3W2S7</accession>
<dbReference type="Proteomes" id="UP000325212">
    <property type="component" value="Unassembled WGS sequence"/>
</dbReference>
<dbReference type="EMBL" id="BJLA01000009">
    <property type="protein sequence ID" value="GEA31797.1"/>
    <property type="molecule type" value="Genomic_DNA"/>
</dbReference>
<organism evidence="1 2">
    <name type="scientific">Clostridium diolis</name>
    <dbReference type="NCBI Taxonomy" id="223919"/>
    <lineage>
        <taxon>Bacteria</taxon>
        <taxon>Bacillati</taxon>
        <taxon>Bacillota</taxon>
        <taxon>Clostridia</taxon>
        <taxon>Eubacteriales</taxon>
        <taxon>Clostridiaceae</taxon>
        <taxon>Clostridium</taxon>
    </lineage>
</organism>
<proteinExistence type="predicted"/>
<reference evidence="1 2" key="1">
    <citation type="submission" date="2019-06" db="EMBL/GenBank/DDBJ databases">
        <title>Draft genome sequence of Clostridium diolis DSM 15410.</title>
        <authorList>
            <person name="Kobayashi H."/>
            <person name="Tanizawa Y."/>
            <person name="Tohno M."/>
        </authorList>
    </citation>
    <scope>NUCLEOTIDE SEQUENCE [LARGE SCALE GENOMIC DNA]</scope>
    <source>
        <strain evidence="1 2">DSM 15410</strain>
    </source>
</reference>
<dbReference type="AlphaFoldDB" id="A0AAV3W2S7"/>
<dbReference type="RefSeq" id="WP_039770537.1">
    <property type="nucleotide sequence ID" value="NZ_BJLA01000009.1"/>
</dbReference>
<gene>
    <name evidence="1" type="ORF">CDIOL_27200</name>
</gene>